<comment type="pathway">
    <text evidence="2">Glycan metabolism; pectin degradation; 2-dehydro-3-deoxy-D-gluconate from pectin: step 1/5.</text>
</comment>
<dbReference type="GO" id="GO:0045490">
    <property type="term" value="P:pectin catabolic process"/>
    <property type="evidence" value="ECO:0007669"/>
    <property type="project" value="UniProtKB-UniPathway"/>
</dbReference>
<evidence type="ECO:0000259" key="11">
    <source>
        <dbReference type="Pfam" id="PF01095"/>
    </source>
</evidence>
<sequence length="360" mass="40620">MSQLEDNQVFDILRLFSFFSIIVIFLLSILEYVGCQNISHPPYVIVAKDGSGNYSSIMAALFACPNNSISLYYIQIKQGIYEEYVQIDSWKTNIVFLGEGMDRTIITGNKSYGGGIGTYDTATVGILYHRHDVFFKGVDGRGFIAQDIAFRNTAGAVNYQAVALRASAECITFYRCQFDSFQDTVYTHNGKQFYRECVILGTIDFICGDATAVFQSCLIEIRKPLKGQYVVITAQQRNNNGQTGLVLQNCTLKLATPDAGDNVAMYLGRPWGNFSRTVIMQSYIDIFVDHKGWIEFGNMPIVQPYYLEYQNKGVGADTKRRVKWASTTNDPRIVSNFTVRNFINGDEWIPSTVPHYLDLM</sequence>
<dbReference type="EnsemblPlants" id="Solyc10g077138.1.1">
    <property type="protein sequence ID" value="Solyc10g077138.1.1"/>
    <property type="gene ID" value="Solyc10g077138.1"/>
</dbReference>
<feature type="transmembrane region" description="Helical" evidence="10">
    <location>
        <begin position="12"/>
        <end position="33"/>
    </location>
</feature>
<evidence type="ECO:0000256" key="8">
    <source>
        <dbReference type="ARBA" id="ARBA00023316"/>
    </source>
</evidence>
<keyword evidence="7" id="KW-0063">Aspartyl esterase</keyword>
<organism evidence="12">
    <name type="scientific">Solanum lycopersicum</name>
    <name type="common">Tomato</name>
    <name type="synonym">Lycopersicon esculentum</name>
    <dbReference type="NCBI Taxonomy" id="4081"/>
    <lineage>
        <taxon>Eukaryota</taxon>
        <taxon>Viridiplantae</taxon>
        <taxon>Streptophyta</taxon>
        <taxon>Embryophyta</taxon>
        <taxon>Tracheophyta</taxon>
        <taxon>Spermatophyta</taxon>
        <taxon>Magnoliopsida</taxon>
        <taxon>eudicotyledons</taxon>
        <taxon>Gunneridae</taxon>
        <taxon>Pentapetalae</taxon>
        <taxon>asterids</taxon>
        <taxon>lamiids</taxon>
        <taxon>Solanales</taxon>
        <taxon>Solanaceae</taxon>
        <taxon>Solanoideae</taxon>
        <taxon>Solaneae</taxon>
        <taxon>Solanum</taxon>
        <taxon>Solanum subgen. Lycopersicon</taxon>
    </lineage>
</organism>
<dbReference type="OMA" id="WCARSSK"/>
<keyword evidence="10" id="KW-1133">Transmembrane helix</keyword>
<keyword evidence="10" id="KW-0812">Transmembrane</keyword>
<dbReference type="InParanoid" id="A0A3Q7JEF9"/>
<protein>
    <recommendedName>
        <fullName evidence="3">pectinesterase</fullName>
        <ecNumber evidence="3">3.1.1.11</ecNumber>
    </recommendedName>
</protein>
<evidence type="ECO:0000256" key="2">
    <source>
        <dbReference type="ARBA" id="ARBA00005184"/>
    </source>
</evidence>
<dbReference type="Gene3D" id="2.160.20.10">
    <property type="entry name" value="Single-stranded right-handed beta-helix, Pectin lyase-like"/>
    <property type="match status" value="1"/>
</dbReference>
<keyword evidence="5" id="KW-0964">Secreted</keyword>
<dbReference type="Gramene" id="Solyc10g077138.1.1">
    <property type="protein sequence ID" value="Solyc10g077138.1.1"/>
    <property type="gene ID" value="Solyc10g077138.1"/>
</dbReference>
<keyword evidence="8" id="KW-0961">Cell wall biogenesis/degradation</keyword>
<dbReference type="SUPFAM" id="SSF51126">
    <property type="entry name" value="Pectin lyase-like"/>
    <property type="match status" value="1"/>
</dbReference>
<evidence type="ECO:0000256" key="9">
    <source>
        <dbReference type="ARBA" id="ARBA00047928"/>
    </source>
</evidence>
<dbReference type="InterPro" id="IPR011050">
    <property type="entry name" value="Pectin_lyase_fold/virulence"/>
</dbReference>
<evidence type="ECO:0000256" key="10">
    <source>
        <dbReference type="SAM" id="Phobius"/>
    </source>
</evidence>
<keyword evidence="13" id="KW-1185">Reference proteome</keyword>
<dbReference type="UniPathway" id="UPA00545">
    <property type="reaction ID" value="UER00823"/>
</dbReference>
<reference evidence="12" key="1">
    <citation type="journal article" date="2012" name="Nature">
        <title>The tomato genome sequence provides insights into fleshy fruit evolution.</title>
        <authorList>
            <consortium name="Tomato Genome Consortium"/>
        </authorList>
    </citation>
    <scope>NUCLEOTIDE SEQUENCE [LARGE SCALE GENOMIC DNA]</scope>
    <source>
        <strain evidence="12">cv. Heinz 1706</strain>
    </source>
</reference>
<evidence type="ECO:0000256" key="5">
    <source>
        <dbReference type="ARBA" id="ARBA00022525"/>
    </source>
</evidence>
<keyword evidence="4" id="KW-0134">Cell wall</keyword>
<evidence type="ECO:0000256" key="6">
    <source>
        <dbReference type="ARBA" id="ARBA00022801"/>
    </source>
</evidence>
<evidence type="ECO:0000256" key="7">
    <source>
        <dbReference type="ARBA" id="ARBA00023085"/>
    </source>
</evidence>
<evidence type="ECO:0000313" key="13">
    <source>
        <dbReference type="Proteomes" id="UP000004994"/>
    </source>
</evidence>
<comment type="subcellular location">
    <subcellularLocation>
        <location evidence="1">Secreted</location>
        <location evidence="1">Cell wall</location>
    </subcellularLocation>
</comment>
<evidence type="ECO:0000256" key="3">
    <source>
        <dbReference type="ARBA" id="ARBA00013229"/>
    </source>
</evidence>
<keyword evidence="6" id="KW-0378">Hydrolase</keyword>
<dbReference type="GO" id="GO:0030599">
    <property type="term" value="F:pectinesterase activity"/>
    <property type="evidence" value="ECO:0000318"/>
    <property type="project" value="GO_Central"/>
</dbReference>
<dbReference type="FunFam" id="2.160.20.10:FF:000029">
    <property type="entry name" value="Pectinesterase 4"/>
    <property type="match status" value="1"/>
</dbReference>
<dbReference type="EC" id="3.1.1.11" evidence="3"/>
<dbReference type="Pfam" id="PF01095">
    <property type="entry name" value="Pectinesterase"/>
    <property type="match status" value="1"/>
</dbReference>
<proteinExistence type="predicted"/>
<dbReference type="InterPro" id="IPR012334">
    <property type="entry name" value="Pectin_lyas_fold"/>
</dbReference>
<reference evidence="12" key="2">
    <citation type="submission" date="2019-01" db="UniProtKB">
        <authorList>
            <consortium name="EnsemblPlants"/>
        </authorList>
    </citation>
    <scope>IDENTIFICATION</scope>
    <source>
        <strain evidence="12">cv. Heinz 1706</strain>
    </source>
</reference>
<evidence type="ECO:0000256" key="4">
    <source>
        <dbReference type="ARBA" id="ARBA00022512"/>
    </source>
</evidence>
<evidence type="ECO:0000313" key="12">
    <source>
        <dbReference type="EnsemblPlants" id="Solyc10g077138.1.1"/>
    </source>
</evidence>
<evidence type="ECO:0000256" key="1">
    <source>
        <dbReference type="ARBA" id="ARBA00004191"/>
    </source>
</evidence>
<dbReference type="Proteomes" id="UP000004994">
    <property type="component" value="Chromosome 10"/>
</dbReference>
<name>A0A3Q7JEF9_SOLLC</name>
<dbReference type="AlphaFoldDB" id="A0A3Q7JEF9"/>
<dbReference type="PANTHER" id="PTHR31707">
    <property type="entry name" value="PECTINESTERASE"/>
    <property type="match status" value="1"/>
</dbReference>
<dbReference type="InterPro" id="IPR000070">
    <property type="entry name" value="Pectinesterase_cat"/>
</dbReference>
<dbReference type="GO" id="GO:0046910">
    <property type="term" value="F:pectinesterase inhibitor activity"/>
    <property type="evidence" value="ECO:0000318"/>
    <property type="project" value="GO_Central"/>
</dbReference>
<keyword evidence="10" id="KW-0472">Membrane</keyword>
<feature type="domain" description="Pectinesterase catalytic" evidence="11">
    <location>
        <begin position="44"/>
        <end position="346"/>
    </location>
</feature>
<accession>A0A3Q7JEF9</accession>
<dbReference type="GO" id="GO:0042545">
    <property type="term" value="P:cell wall modification"/>
    <property type="evidence" value="ECO:0007669"/>
    <property type="project" value="InterPro"/>
</dbReference>
<comment type="catalytic activity">
    <reaction evidence="9">
        <text>[(1-&gt;4)-alpha-D-galacturonosyl methyl ester](n) + n H2O = [(1-&gt;4)-alpha-D-galacturonosyl](n) + n methanol + n H(+)</text>
        <dbReference type="Rhea" id="RHEA:22380"/>
        <dbReference type="Rhea" id="RHEA-COMP:14570"/>
        <dbReference type="Rhea" id="RHEA-COMP:14573"/>
        <dbReference type="ChEBI" id="CHEBI:15377"/>
        <dbReference type="ChEBI" id="CHEBI:15378"/>
        <dbReference type="ChEBI" id="CHEBI:17790"/>
        <dbReference type="ChEBI" id="CHEBI:140522"/>
        <dbReference type="ChEBI" id="CHEBI:140523"/>
        <dbReference type="EC" id="3.1.1.11"/>
    </reaction>
</comment>